<dbReference type="AlphaFoldDB" id="E0NRA7"/>
<reference evidence="2" key="1">
    <citation type="submission" date="2010-07" db="EMBL/GenBank/DDBJ databases">
        <authorList>
            <person name="Muzny D."/>
            <person name="Qin X."/>
            <person name="Deng J."/>
            <person name="Jiang H."/>
            <person name="Liu Y."/>
            <person name="Qu J."/>
            <person name="Song X.-Z."/>
            <person name="Zhang L."/>
            <person name="Thornton R."/>
            <person name="Coyle M."/>
            <person name="Francisco L."/>
            <person name="Jackson L."/>
            <person name="Javaid M."/>
            <person name="Korchina V."/>
            <person name="Kovar C."/>
            <person name="Mata R."/>
            <person name="Mathew T."/>
            <person name="Ngo R."/>
            <person name="Nguyen L."/>
            <person name="Nguyen N."/>
            <person name="Okwuonu G."/>
            <person name="Ongeri F."/>
            <person name="Pham C."/>
            <person name="Simmons D."/>
            <person name="Wilczek-Boney K."/>
            <person name="Hale W."/>
            <person name="Jakkamsetti A."/>
            <person name="Pham P."/>
            <person name="Ruth R."/>
            <person name="San Lucas F."/>
            <person name="Warren J."/>
            <person name="Zhang J."/>
            <person name="Zhao Z."/>
            <person name="Zhou C."/>
            <person name="Zhu D."/>
            <person name="Lee S."/>
            <person name="Bess C."/>
            <person name="Blankenburg K."/>
            <person name="Forbes L."/>
            <person name="Fu Q."/>
            <person name="Gubbala S."/>
            <person name="Hirani K."/>
            <person name="Jayaseelan J.C."/>
            <person name="Lara F."/>
            <person name="Munidasa M."/>
            <person name="Palculict T."/>
            <person name="Patil S."/>
            <person name="Pu L.-L."/>
            <person name="Saada N."/>
            <person name="Tang L."/>
            <person name="Weissenberger G."/>
            <person name="Zhu Y."/>
            <person name="Hemphill L."/>
            <person name="Shang Y."/>
            <person name="Youmans B."/>
            <person name="Ayvaz T."/>
            <person name="Ross M."/>
            <person name="Santibanez J."/>
            <person name="Aqrawi P."/>
            <person name="Gross S."/>
            <person name="Joshi V."/>
            <person name="Fowler G."/>
            <person name="Nazareth L."/>
            <person name="Reid J."/>
            <person name="Worley K."/>
            <person name="Petrosino J."/>
            <person name="Highlander S."/>
            <person name="Gibbs R."/>
        </authorList>
    </citation>
    <scope>NUCLEOTIDE SEQUENCE [LARGE SCALE GENOMIC DNA]</scope>
    <source>
        <strain evidence="2">DSM 16973</strain>
    </source>
</reference>
<protein>
    <submittedName>
        <fullName evidence="2">Uncharacterized protein</fullName>
    </submittedName>
</protein>
<feature type="region of interest" description="Disordered" evidence="1">
    <location>
        <begin position="1"/>
        <end position="41"/>
    </location>
</feature>
<accession>E0NRA7</accession>
<name>E0NRA7_9BACT</name>
<keyword evidence="3" id="KW-1185">Reference proteome</keyword>
<sequence length="41" mass="4136">MGNGGNCRCSGTHCDSMVRHSGSPGRGSAETARHSFVNGTG</sequence>
<dbReference type="BioCyc" id="PMAR862515-HMP:GMOO-721-MONOMER"/>
<evidence type="ECO:0000256" key="1">
    <source>
        <dbReference type="SAM" id="MobiDB-lite"/>
    </source>
</evidence>
<dbReference type="HOGENOM" id="CLU_3274547_0_0_10"/>
<proteinExistence type="predicted"/>
<organism evidence="2 3">
    <name type="scientific">Hoylesella marshii DSM 16973 = JCM 13450</name>
    <dbReference type="NCBI Taxonomy" id="862515"/>
    <lineage>
        <taxon>Bacteria</taxon>
        <taxon>Pseudomonadati</taxon>
        <taxon>Bacteroidota</taxon>
        <taxon>Bacteroidia</taxon>
        <taxon>Bacteroidales</taxon>
        <taxon>Prevotellaceae</taxon>
        <taxon>Hoylesella</taxon>
    </lineage>
</organism>
<evidence type="ECO:0000313" key="3">
    <source>
        <dbReference type="Proteomes" id="UP000004394"/>
    </source>
</evidence>
<dbReference type="EMBL" id="AEEI01000025">
    <property type="protein sequence ID" value="EFM02335.1"/>
    <property type="molecule type" value="Genomic_DNA"/>
</dbReference>
<evidence type="ECO:0000313" key="2">
    <source>
        <dbReference type="EMBL" id="EFM02335.1"/>
    </source>
</evidence>
<gene>
    <name evidence="2" type="ORF">HMPREF0658_0708</name>
</gene>
<dbReference type="Proteomes" id="UP000004394">
    <property type="component" value="Unassembled WGS sequence"/>
</dbReference>
<comment type="caution">
    <text evidence="2">The sequence shown here is derived from an EMBL/GenBank/DDBJ whole genome shotgun (WGS) entry which is preliminary data.</text>
</comment>